<dbReference type="EMBL" id="PSQE01000005">
    <property type="protein sequence ID" value="RHN54724.1"/>
    <property type="molecule type" value="Genomic_DNA"/>
</dbReference>
<gene>
    <name evidence="2" type="ORF">MtrunA17_Chr5g0409951</name>
</gene>
<comment type="caution">
    <text evidence="2">The sequence shown here is derived from an EMBL/GenBank/DDBJ whole genome shotgun (WGS) entry which is preliminary data.</text>
</comment>
<proteinExistence type="predicted"/>
<accession>A0A396HS21</accession>
<evidence type="ECO:0000256" key="1">
    <source>
        <dbReference type="SAM" id="MobiDB-lite"/>
    </source>
</evidence>
<name>A0A396HS21_MEDTR</name>
<evidence type="ECO:0000313" key="2">
    <source>
        <dbReference type="EMBL" id="RHN54724.1"/>
    </source>
</evidence>
<protein>
    <submittedName>
        <fullName evidence="2">Uncharacterized protein</fullName>
    </submittedName>
</protein>
<organism evidence="2">
    <name type="scientific">Medicago truncatula</name>
    <name type="common">Barrel medic</name>
    <name type="synonym">Medicago tribuloides</name>
    <dbReference type="NCBI Taxonomy" id="3880"/>
    <lineage>
        <taxon>Eukaryota</taxon>
        <taxon>Viridiplantae</taxon>
        <taxon>Streptophyta</taxon>
        <taxon>Embryophyta</taxon>
        <taxon>Tracheophyta</taxon>
        <taxon>Spermatophyta</taxon>
        <taxon>Magnoliopsida</taxon>
        <taxon>eudicotyledons</taxon>
        <taxon>Gunneridae</taxon>
        <taxon>Pentapetalae</taxon>
        <taxon>rosids</taxon>
        <taxon>fabids</taxon>
        <taxon>Fabales</taxon>
        <taxon>Fabaceae</taxon>
        <taxon>Papilionoideae</taxon>
        <taxon>50 kb inversion clade</taxon>
        <taxon>NPAAA clade</taxon>
        <taxon>Hologalegina</taxon>
        <taxon>IRL clade</taxon>
        <taxon>Trifolieae</taxon>
        <taxon>Medicago</taxon>
    </lineage>
</organism>
<reference evidence="2" key="1">
    <citation type="journal article" date="2018" name="Nat. Plants">
        <title>Whole-genome landscape of Medicago truncatula symbiotic genes.</title>
        <authorList>
            <person name="Pecrix Y."/>
            <person name="Gamas P."/>
            <person name="Carrere S."/>
        </authorList>
    </citation>
    <scope>NUCLEOTIDE SEQUENCE</scope>
    <source>
        <tissue evidence="2">Leaves</tissue>
    </source>
</reference>
<feature type="region of interest" description="Disordered" evidence="1">
    <location>
        <begin position="166"/>
        <end position="196"/>
    </location>
</feature>
<feature type="region of interest" description="Disordered" evidence="1">
    <location>
        <begin position="213"/>
        <end position="259"/>
    </location>
</feature>
<dbReference type="AlphaFoldDB" id="A0A396HS21"/>
<sequence length="259" mass="28580">MHVDRYNSNFGFKFILWFFDIESTERRKKIIRITRKINLNERVSVQDPSEHSMEQHQQEKSNTDITELDRAFMKLFLNTDENNLIQAESVPGESHAPKRINRKRVHWAEDGKSVDVPVLVVGTKSWPALSDVQTPKAKNLVDNVSAKGENVAVSVPSVGHIAPRAPSVQKANSSGNFSPMNKMPSPSYQKPGPKRNVRPVAPPPHIAVPAYAFPPGSGPYPNAENPKPVSPVAAGQGFTPPARAIDAKHFPSFPGKISN</sequence>
<dbReference type="Gramene" id="rna29802">
    <property type="protein sequence ID" value="RHN54724.1"/>
    <property type="gene ID" value="gene29802"/>
</dbReference>
<dbReference type="Proteomes" id="UP000265566">
    <property type="component" value="Chromosome 5"/>
</dbReference>
<feature type="compositionally biased region" description="Polar residues" evidence="1">
    <location>
        <begin position="169"/>
        <end position="188"/>
    </location>
</feature>